<keyword evidence="3" id="KW-0804">Transcription</keyword>
<dbReference type="Proteomes" id="UP001281761">
    <property type="component" value="Unassembled WGS sequence"/>
</dbReference>
<organism evidence="6 7">
    <name type="scientific">Blattamonas nauphoetae</name>
    <dbReference type="NCBI Taxonomy" id="2049346"/>
    <lineage>
        <taxon>Eukaryota</taxon>
        <taxon>Metamonada</taxon>
        <taxon>Preaxostyla</taxon>
        <taxon>Oxymonadida</taxon>
        <taxon>Blattamonas</taxon>
    </lineage>
</organism>
<comment type="caution">
    <text evidence="6">The sequence shown here is derived from an EMBL/GenBank/DDBJ whole genome shotgun (WGS) entry which is preliminary data.</text>
</comment>
<evidence type="ECO:0000313" key="7">
    <source>
        <dbReference type="Proteomes" id="UP001281761"/>
    </source>
</evidence>
<keyword evidence="4" id="KW-0539">Nucleus</keyword>
<dbReference type="CDD" id="cd07982">
    <property type="entry name" value="HFD_TAF10"/>
    <property type="match status" value="1"/>
</dbReference>
<evidence type="ECO:0000313" key="6">
    <source>
        <dbReference type="EMBL" id="KAK2956289.1"/>
    </source>
</evidence>
<keyword evidence="7" id="KW-1185">Reference proteome</keyword>
<dbReference type="EMBL" id="JARBJD010000058">
    <property type="protein sequence ID" value="KAK2956289.1"/>
    <property type="molecule type" value="Genomic_DNA"/>
</dbReference>
<evidence type="ECO:0000256" key="4">
    <source>
        <dbReference type="ARBA" id="ARBA00023242"/>
    </source>
</evidence>
<proteinExistence type="inferred from homology"/>
<name>A0ABQ9XXU2_9EUKA</name>
<keyword evidence="2" id="KW-0805">Transcription regulation</keyword>
<accession>A0ABQ9XXU2</accession>
<sequence>MIRSWRIDQKNTKYGRDSGWICPAHIRLDDISHGKSSSTIPNQLIDYYLQTAGVKCTDSRIHNMVAVATEKFLSDILSEAFTHSQTKHGKEHPEKTTLTMDSLESALDSYGIDIHTPKYYADSPMTGTFKQLPR</sequence>
<evidence type="ECO:0000256" key="3">
    <source>
        <dbReference type="ARBA" id="ARBA00023163"/>
    </source>
</evidence>
<dbReference type="PANTHER" id="PTHR21242:SF0">
    <property type="entry name" value="TRANSCRIPTION INITIATION FACTOR TFIID SUBUNIT 10"/>
    <property type="match status" value="1"/>
</dbReference>
<protein>
    <submittedName>
        <fullName evidence="6">Transcription initiation factor TFIID subunit 10</fullName>
    </submittedName>
</protein>
<evidence type="ECO:0000256" key="2">
    <source>
        <dbReference type="ARBA" id="ARBA00023015"/>
    </source>
</evidence>
<comment type="similarity">
    <text evidence="5">Belongs to the TAF10 family.</text>
</comment>
<comment type="subcellular location">
    <subcellularLocation>
        <location evidence="1">Nucleus</location>
    </subcellularLocation>
</comment>
<dbReference type="InterPro" id="IPR003923">
    <property type="entry name" value="TAF10"/>
</dbReference>
<dbReference type="PANTHER" id="PTHR21242">
    <property type="entry name" value="TRANSCRIPTION INITIATION FACTOR TFIID SUBUNIT 10"/>
    <property type="match status" value="1"/>
</dbReference>
<gene>
    <name evidence="6" type="ORF">BLNAU_8853</name>
</gene>
<evidence type="ECO:0000256" key="5">
    <source>
        <dbReference type="ARBA" id="ARBA00025730"/>
    </source>
</evidence>
<reference evidence="6 7" key="1">
    <citation type="journal article" date="2022" name="bioRxiv">
        <title>Genomics of Preaxostyla Flagellates Illuminates Evolutionary Transitions and the Path Towards Mitochondrial Loss.</title>
        <authorList>
            <person name="Novak L.V.F."/>
            <person name="Treitli S.C."/>
            <person name="Pyrih J."/>
            <person name="Halakuc P."/>
            <person name="Pipaliya S.V."/>
            <person name="Vacek V."/>
            <person name="Brzon O."/>
            <person name="Soukal P."/>
            <person name="Eme L."/>
            <person name="Dacks J.B."/>
            <person name="Karnkowska A."/>
            <person name="Elias M."/>
            <person name="Hampl V."/>
        </authorList>
    </citation>
    <scope>NUCLEOTIDE SEQUENCE [LARGE SCALE GENOMIC DNA]</scope>
    <source>
        <strain evidence="6">NAU3</strain>
        <tissue evidence="6">Gut</tissue>
    </source>
</reference>
<evidence type="ECO:0000256" key="1">
    <source>
        <dbReference type="ARBA" id="ARBA00004123"/>
    </source>
</evidence>
<dbReference type="PRINTS" id="PR01443">
    <property type="entry name" value="TFIID30KDSUB"/>
</dbReference>
<dbReference type="Pfam" id="PF03540">
    <property type="entry name" value="TAF10"/>
    <property type="match status" value="1"/>
</dbReference>